<evidence type="ECO:0000259" key="2">
    <source>
        <dbReference type="Pfam" id="PF00892"/>
    </source>
</evidence>
<dbReference type="GO" id="GO:0016020">
    <property type="term" value="C:membrane"/>
    <property type="evidence" value="ECO:0007669"/>
    <property type="project" value="InterPro"/>
</dbReference>
<keyword evidence="4" id="KW-1185">Reference proteome</keyword>
<keyword evidence="1" id="KW-0472">Membrane</keyword>
<dbReference type="InterPro" id="IPR000620">
    <property type="entry name" value="EamA_dom"/>
</dbReference>
<gene>
    <name evidence="3" type="ORF">E5987_12385</name>
</gene>
<feature type="transmembrane region" description="Helical" evidence="1">
    <location>
        <begin position="273"/>
        <end position="293"/>
    </location>
</feature>
<dbReference type="EMBL" id="WSRP01000070">
    <property type="protein sequence ID" value="MVX57971.1"/>
    <property type="molecule type" value="Genomic_DNA"/>
</dbReference>
<evidence type="ECO:0000256" key="1">
    <source>
        <dbReference type="SAM" id="Phobius"/>
    </source>
</evidence>
<dbReference type="SUPFAM" id="SSF103481">
    <property type="entry name" value="Multidrug resistance efflux transporter EmrE"/>
    <property type="match status" value="2"/>
</dbReference>
<feature type="transmembrane region" description="Helical" evidence="1">
    <location>
        <begin position="98"/>
        <end position="118"/>
    </location>
</feature>
<sequence length="307" mass="32698">MNKQLLGMGMAALAAIFWGAMGSAGQYLLQKCGFVPLDLISIRMLLAGSLFVGLELFLNKSKVFAPFRSVSSFVQLLIYTATIIGTQLTYFVCIQYSNAAVAGVLTATVPLWVMLFMAVFQHQRLSLKEILCGAAAVIGVFLIVTGGSLKSLNVSMMGLIMGLGSGLTGALYVILPQKLIKQVGSGTVTSWALLLTGVAVTLFNHFWNESLNWSLGAVLAYAFIVIFGTIAAFWLFQAAAELIPSDVAGMMETLDPVSATVLGVLFLGLTVNIWELIGGVLILATVVVLAIPSKHPSLYKHKRGNGS</sequence>
<dbReference type="OrthoDB" id="9810329at2"/>
<evidence type="ECO:0000313" key="3">
    <source>
        <dbReference type="EMBL" id="MVX57971.1"/>
    </source>
</evidence>
<keyword evidence="1" id="KW-1133">Transmembrane helix</keyword>
<dbReference type="Gene3D" id="1.10.3730.20">
    <property type="match status" value="1"/>
</dbReference>
<dbReference type="PANTHER" id="PTHR22911">
    <property type="entry name" value="ACYL-MALONYL CONDENSING ENZYME-RELATED"/>
    <property type="match status" value="1"/>
</dbReference>
<accession>A0A6L6YQB2</accession>
<feature type="domain" description="EamA" evidence="2">
    <location>
        <begin position="6"/>
        <end position="145"/>
    </location>
</feature>
<organism evidence="3 4">
    <name type="scientific">Parasutterella muris</name>
    <dbReference type="NCBI Taxonomy" id="2565572"/>
    <lineage>
        <taxon>Bacteria</taxon>
        <taxon>Pseudomonadati</taxon>
        <taxon>Pseudomonadota</taxon>
        <taxon>Betaproteobacteria</taxon>
        <taxon>Burkholderiales</taxon>
        <taxon>Sutterellaceae</taxon>
        <taxon>Parasutterella</taxon>
    </lineage>
</organism>
<feature type="transmembrane region" description="Helical" evidence="1">
    <location>
        <begin position="187"/>
        <end position="207"/>
    </location>
</feature>
<comment type="caution">
    <text evidence="3">The sequence shown here is derived from an EMBL/GenBank/DDBJ whole genome shotgun (WGS) entry which is preliminary data.</text>
</comment>
<feature type="transmembrane region" description="Helical" evidence="1">
    <location>
        <begin position="155"/>
        <end position="175"/>
    </location>
</feature>
<protein>
    <submittedName>
        <fullName evidence="3">EamA family transporter</fullName>
    </submittedName>
</protein>
<feature type="transmembrane region" description="Helical" evidence="1">
    <location>
        <begin position="70"/>
        <end position="92"/>
    </location>
</feature>
<evidence type="ECO:0000313" key="4">
    <source>
        <dbReference type="Proteomes" id="UP000472580"/>
    </source>
</evidence>
<dbReference type="AlphaFoldDB" id="A0A6L6YQB2"/>
<feature type="transmembrane region" description="Helical" evidence="1">
    <location>
        <begin position="130"/>
        <end position="149"/>
    </location>
</feature>
<dbReference type="Pfam" id="PF00892">
    <property type="entry name" value="EamA"/>
    <property type="match status" value="2"/>
</dbReference>
<keyword evidence="1" id="KW-0812">Transmembrane</keyword>
<name>A0A6L6YQB2_9BURK</name>
<dbReference type="Proteomes" id="UP000472580">
    <property type="component" value="Unassembled WGS sequence"/>
</dbReference>
<dbReference type="RefSeq" id="WP_160336381.1">
    <property type="nucleotide sequence ID" value="NZ_WSRP01000070.1"/>
</dbReference>
<feature type="transmembrane region" description="Helical" evidence="1">
    <location>
        <begin position="40"/>
        <end position="58"/>
    </location>
</feature>
<feature type="domain" description="EamA" evidence="2">
    <location>
        <begin position="156"/>
        <end position="289"/>
    </location>
</feature>
<proteinExistence type="predicted"/>
<dbReference type="InterPro" id="IPR037185">
    <property type="entry name" value="EmrE-like"/>
</dbReference>
<reference evidence="3 4" key="1">
    <citation type="submission" date="2019-12" db="EMBL/GenBank/DDBJ databases">
        <title>Microbes associate with the intestines of laboratory mice.</title>
        <authorList>
            <person name="Navarre W."/>
            <person name="Wong E."/>
        </authorList>
    </citation>
    <scope>NUCLEOTIDE SEQUENCE [LARGE SCALE GENOMIC DNA]</scope>
    <source>
        <strain evidence="3 4">NM82_D38</strain>
    </source>
</reference>
<feature type="transmembrane region" description="Helical" evidence="1">
    <location>
        <begin position="213"/>
        <end position="236"/>
    </location>
</feature>
<dbReference type="PANTHER" id="PTHR22911:SF79">
    <property type="entry name" value="MOBA-LIKE NTP TRANSFERASE DOMAIN-CONTAINING PROTEIN"/>
    <property type="match status" value="1"/>
</dbReference>